<dbReference type="SUPFAM" id="SSF52374">
    <property type="entry name" value="Nucleotidylyl transferase"/>
    <property type="match status" value="1"/>
</dbReference>
<dbReference type="EMBL" id="VSSR01000074">
    <property type="protein sequence ID" value="TYL73940.1"/>
    <property type="molecule type" value="Genomic_DNA"/>
</dbReference>
<organism evidence="1 2">
    <name type="scientific">Bradyrhizobium cytisi</name>
    <dbReference type="NCBI Taxonomy" id="515489"/>
    <lineage>
        <taxon>Bacteria</taxon>
        <taxon>Pseudomonadati</taxon>
        <taxon>Pseudomonadota</taxon>
        <taxon>Alphaproteobacteria</taxon>
        <taxon>Hyphomicrobiales</taxon>
        <taxon>Nitrobacteraceae</taxon>
        <taxon>Bradyrhizobium</taxon>
    </lineage>
</organism>
<dbReference type="OrthoDB" id="9773087at2"/>
<reference evidence="1 2" key="1">
    <citation type="submission" date="2019-08" db="EMBL/GenBank/DDBJ databases">
        <title>Bradyrhizobium hipponensis sp. nov., a rhizobium isolated from a Lupinus angustifolius root nodule in Tunisia.</title>
        <authorList>
            <person name="Off K."/>
            <person name="Rejili M."/>
            <person name="Mars M."/>
            <person name="Brachmann A."/>
            <person name="Marin M."/>
        </authorList>
    </citation>
    <scope>NUCLEOTIDE SEQUENCE [LARGE SCALE GENOMIC DNA]</scope>
    <source>
        <strain evidence="1 2">CTAW11</strain>
    </source>
</reference>
<dbReference type="Proteomes" id="UP000324853">
    <property type="component" value="Unassembled WGS sequence"/>
</dbReference>
<accession>A0A5S4W684</accession>
<dbReference type="AlphaFoldDB" id="A0A5S4W684"/>
<comment type="caution">
    <text evidence="1">The sequence shown here is derived from an EMBL/GenBank/DDBJ whole genome shotgun (WGS) entry which is preliminary data.</text>
</comment>
<dbReference type="Gene3D" id="3.30.1300.10">
    <property type="entry name" value="Pantoate-beta-alanine ligase, C-terminal domain"/>
    <property type="match status" value="1"/>
</dbReference>
<sequence>MVRPAVALIGQKKFNRAALVRGIGVDPNLPIEIVTVPAVREPDGLAMSNRHLREEQCHQAVVITCGLFVGERAFRSGERQAESLISTRDEAAECRRSVAAL</sequence>
<dbReference type="InterPro" id="IPR042176">
    <property type="entry name" value="Pantoate_ligase_C"/>
</dbReference>
<evidence type="ECO:0000313" key="2">
    <source>
        <dbReference type="Proteomes" id="UP000324853"/>
    </source>
</evidence>
<proteinExistence type="predicted"/>
<name>A0A5S4W684_9BRAD</name>
<dbReference type="GO" id="GO:0015940">
    <property type="term" value="P:pantothenate biosynthetic process"/>
    <property type="evidence" value="ECO:0007669"/>
    <property type="project" value="InterPro"/>
</dbReference>
<evidence type="ECO:0000313" key="1">
    <source>
        <dbReference type="EMBL" id="TYL73940.1"/>
    </source>
</evidence>
<protein>
    <submittedName>
        <fullName evidence="1">Uncharacterized protein</fullName>
    </submittedName>
</protein>
<dbReference type="Pfam" id="PF02569">
    <property type="entry name" value="Pantoate_ligase"/>
    <property type="match status" value="1"/>
</dbReference>
<dbReference type="InterPro" id="IPR003721">
    <property type="entry name" value="Pantoate_ligase"/>
</dbReference>
<keyword evidence="2" id="KW-1185">Reference proteome</keyword>
<dbReference type="GO" id="GO:0004592">
    <property type="term" value="F:pantoate-beta-alanine ligase activity"/>
    <property type="evidence" value="ECO:0007669"/>
    <property type="project" value="InterPro"/>
</dbReference>
<gene>
    <name evidence="1" type="ORF">FXB38_35860</name>
</gene>